<name>A0A9D3V4W3_9ROSI</name>
<dbReference type="EMBL" id="JAIQCV010000008">
    <property type="protein sequence ID" value="KAH1072279.1"/>
    <property type="molecule type" value="Genomic_DNA"/>
</dbReference>
<reference evidence="1 2" key="1">
    <citation type="journal article" date="2021" name="Plant Biotechnol. J.">
        <title>Multi-omics assisted identification of the key and species-specific regulatory components of drought-tolerant mechanisms in Gossypium stocksii.</title>
        <authorList>
            <person name="Yu D."/>
            <person name="Ke L."/>
            <person name="Zhang D."/>
            <person name="Wu Y."/>
            <person name="Sun Y."/>
            <person name="Mei J."/>
            <person name="Sun J."/>
            <person name="Sun Y."/>
        </authorList>
    </citation>
    <scope>NUCLEOTIDE SEQUENCE [LARGE SCALE GENOMIC DNA]</scope>
    <source>
        <strain evidence="2">cv. E1</strain>
        <tissue evidence="1">Leaf</tissue>
    </source>
</reference>
<accession>A0A9D3V4W3</accession>
<keyword evidence="2" id="KW-1185">Reference proteome</keyword>
<proteinExistence type="predicted"/>
<organism evidence="1 2">
    <name type="scientific">Gossypium stocksii</name>
    <dbReference type="NCBI Taxonomy" id="47602"/>
    <lineage>
        <taxon>Eukaryota</taxon>
        <taxon>Viridiplantae</taxon>
        <taxon>Streptophyta</taxon>
        <taxon>Embryophyta</taxon>
        <taxon>Tracheophyta</taxon>
        <taxon>Spermatophyta</taxon>
        <taxon>Magnoliopsida</taxon>
        <taxon>eudicotyledons</taxon>
        <taxon>Gunneridae</taxon>
        <taxon>Pentapetalae</taxon>
        <taxon>rosids</taxon>
        <taxon>malvids</taxon>
        <taxon>Malvales</taxon>
        <taxon>Malvaceae</taxon>
        <taxon>Malvoideae</taxon>
        <taxon>Gossypium</taxon>
    </lineage>
</organism>
<comment type="caution">
    <text evidence="1">The sequence shown here is derived from an EMBL/GenBank/DDBJ whole genome shotgun (WGS) entry which is preliminary data.</text>
</comment>
<evidence type="ECO:0000313" key="2">
    <source>
        <dbReference type="Proteomes" id="UP000828251"/>
    </source>
</evidence>
<sequence>MQRRRKMLNLKMFPLLQAPHPSPRALSKGLLLCVEAKAIKKVIDRQKALQYDLLALPNDEYIDKFVDQKGGMMM</sequence>
<dbReference type="AlphaFoldDB" id="A0A9D3V4W3"/>
<evidence type="ECO:0000313" key="1">
    <source>
        <dbReference type="EMBL" id="KAH1072279.1"/>
    </source>
</evidence>
<dbReference type="Proteomes" id="UP000828251">
    <property type="component" value="Unassembled WGS sequence"/>
</dbReference>
<gene>
    <name evidence="1" type="ORF">J1N35_024607</name>
</gene>
<protein>
    <submittedName>
        <fullName evidence="1">Uncharacterized protein</fullName>
    </submittedName>
</protein>